<keyword evidence="1" id="KW-0489">Methyltransferase</keyword>
<dbReference type="Proteomes" id="UP000239576">
    <property type="component" value="Unassembled WGS sequence"/>
</dbReference>
<gene>
    <name evidence="1" type="ORF">C7B82_07800</name>
</gene>
<dbReference type="OrthoDB" id="224775at2"/>
<dbReference type="RefSeq" id="WP_106255752.1">
    <property type="nucleotide sequence ID" value="NZ_CAWNSW010000051.1"/>
</dbReference>
<dbReference type="AlphaFoldDB" id="A0A2T1EE43"/>
<evidence type="ECO:0000313" key="1">
    <source>
        <dbReference type="EMBL" id="PSB31022.1"/>
    </source>
</evidence>
<dbReference type="NCBIfam" id="TIGR04096">
    <property type="entry name" value="dnd_rel_methyl"/>
    <property type="match status" value="2"/>
</dbReference>
<evidence type="ECO:0000313" key="2">
    <source>
        <dbReference type="Proteomes" id="UP000239576"/>
    </source>
</evidence>
<protein>
    <submittedName>
        <fullName evidence="1">DNA phosphorothioation-associated methyltransferase</fullName>
    </submittedName>
</protein>
<proteinExistence type="predicted"/>
<dbReference type="GO" id="GO:0032259">
    <property type="term" value="P:methylation"/>
    <property type="evidence" value="ECO:0007669"/>
    <property type="project" value="UniProtKB-KW"/>
</dbReference>
<dbReference type="GO" id="GO:0008168">
    <property type="term" value="F:methyltransferase activity"/>
    <property type="evidence" value="ECO:0007669"/>
    <property type="project" value="UniProtKB-KW"/>
</dbReference>
<name>A0A2T1EE43_9CYAN</name>
<dbReference type="InterPro" id="IPR024019">
    <property type="entry name" value="CHP04096"/>
</dbReference>
<reference evidence="2" key="1">
    <citation type="submission" date="2018-02" db="EMBL/GenBank/DDBJ databases">
        <authorList>
            <person name="Moore K."/>
            <person name="Momper L."/>
        </authorList>
    </citation>
    <scope>NUCLEOTIDE SEQUENCE [LARGE SCALE GENOMIC DNA]</scope>
    <source>
        <strain evidence="2">ULC18</strain>
    </source>
</reference>
<accession>A0A2T1EE43</accession>
<organism evidence="1 2">
    <name type="scientific">Stenomitos frigidus ULC18</name>
    <dbReference type="NCBI Taxonomy" id="2107698"/>
    <lineage>
        <taxon>Bacteria</taxon>
        <taxon>Bacillati</taxon>
        <taxon>Cyanobacteriota</taxon>
        <taxon>Cyanophyceae</taxon>
        <taxon>Leptolyngbyales</taxon>
        <taxon>Leptolyngbyaceae</taxon>
        <taxon>Stenomitos</taxon>
    </lineage>
</organism>
<keyword evidence="1" id="KW-0808">Transferase</keyword>
<dbReference type="EMBL" id="PVWK01000043">
    <property type="protein sequence ID" value="PSB31022.1"/>
    <property type="molecule type" value="Genomic_DNA"/>
</dbReference>
<keyword evidence="2" id="KW-1185">Reference proteome</keyword>
<reference evidence="1 2" key="2">
    <citation type="submission" date="2018-03" db="EMBL/GenBank/DDBJ databases">
        <title>The ancient ancestry and fast evolution of plastids.</title>
        <authorList>
            <person name="Moore K.R."/>
            <person name="Magnabosco C."/>
            <person name="Momper L."/>
            <person name="Gold D.A."/>
            <person name="Bosak T."/>
            <person name="Fournier G.P."/>
        </authorList>
    </citation>
    <scope>NUCLEOTIDE SEQUENCE [LARGE SCALE GENOMIC DNA]</scope>
    <source>
        <strain evidence="1 2">ULC18</strain>
    </source>
</reference>
<sequence>MDLAPDRYPDFSVLATLCQRSKVGKLLPDALYVHVSALAALDPLLQAYESEARQLASVEAATLVKFSTEKPSLSYLVYPDFDADPHPALQASIQVDLRSRKVNHRHYSDSDNPFILHRKEHFVTTAYPHYQQFAALTRQEEALGLLDQPRSIGTRLAWEQRLAQCNVAFQGHTLVHRALLNTQSAQVKIDRHKAAISRNAFSKPMRLALEAGLFSQQTTFFDYGCGQGGDLERVAKLGYASAGWDPYYRPDTALTAADVVNLGYVINVIESQTERREALIKAWELTQQVLVVSAQVLIAQGNSQIAYGDGVITSRNTFQKYYDQEELKLYIDQVLGVDAVPVALGIYFVFRDEAQAETFRAARFRSRVSVPKVQLSNKRFESYKELLAPLMTFFTERGRLPTLEELPETEALSAEFGNLRRAFQIVLQATNPQEWDEISDRRRGDLLVYLALSHFGHRPKLRDLAPVVQTDIKSLFGGYQQACTAADLMLMSLGNLAVVAERCQNSPIGKKLPGSLWVHVSAIETLDSLLRLYEGCASRTIGRPEEANVIKFHCRKPKITYLVYPDFDADPHPALHTSMQIDLRDLHVHYRDYDLSDNPPLLHQKDLLVAPDYPGYEKFAKLSRQEEDWGLLEDWKQISERRGWLKCLEEHCAELKGHRVVWQKDADPYQVKLVRSMLRAKQAERKGEE</sequence>
<comment type="caution">
    <text evidence="1">The sequence shown here is derived from an EMBL/GenBank/DDBJ whole genome shotgun (WGS) entry which is preliminary data.</text>
</comment>